<keyword evidence="1" id="KW-1133">Transmembrane helix</keyword>
<dbReference type="Pfam" id="PF24838">
    <property type="entry name" value="8xMP"/>
    <property type="match status" value="1"/>
</dbReference>
<protein>
    <submittedName>
        <fullName evidence="2">Uncharacterized protein</fullName>
    </submittedName>
</protein>
<keyword evidence="1" id="KW-0472">Membrane</keyword>
<dbReference type="InterPro" id="IPR056918">
    <property type="entry name" value="8xMP"/>
</dbReference>
<dbReference type="AlphaFoldDB" id="A0A7U2RAL1"/>
<feature type="transmembrane region" description="Helical" evidence="1">
    <location>
        <begin position="79"/>
        <end position="97"/>
    </location>
</feature>
<organism evidence="2 3">
    <name type="scientific">Flavobacterium psychrophilum</name>
    <dbReference type="NCBI Taxonomy" id="96345"/>
    <lineage>
        <taxon>Bacteria</taxon>
        <taxon>Pseudomonadati</taxon>
        <taxon>Bacteroidota</taxon>
        <taxon>Flavobacteriia</taxon>
        <taxon>Flavobacteriales</taxon>
        <taxon>Flavobacteriaceae</taxon>
        <taxon>Flavobacterium</taxon>
    </lineage>
</organism>
<accession>A0A7U2RAL1</accession>
<keyword evidence="1" id="KW-0812">Transmembrane</keyword>
<evidence type="ECO:0000313" key="2">
    <source>
        <dbReference type="EMBL" id="QRE05120.1"/>
    </source>
</evidence>
<reference evidence="2 3" key="1">
    <citation type="submission" date="2020-07" db="EMBL/GenBank/DDBJ databases">
        <title>Genomic characterization of Flavobacterium psychrophilum strains.</title>
        <authorList>
            <person name="Castillo D."/>
            <person name="Jorgensen J."/>
            <person name="Middelboe M."/>
        </authorList>
    </citation>
    <scope>NUCLEOTIDE SEQUENCE [LARGE SCALE GENOMIC DNA]</scope>
    <source>
        <strain evidence="2 3">FPS-R7</strain>
    </source>
</reference>
<feature type="transmembrane region" description="Helical" evidence="1">
    <location>
        <begin position="156"/>
        <end position="177"/>
    </location>
</feature>
<evidence type="ECO:0000256" key="1">
    <source>
        <dbReference type="SAM" id="Phobius"/>
    </source>
</evidence>
<evidence type="ECO:0000313" key="3">
    <source>
        <dbReference type="Proteomes" id="UP000596329"/>
    </source>
</evidence>
<name>A0A7U2RAL1_FLAPS</name>
<sequence length="237" mass="28335">MAKEVKIKEIEIKEDITSKNTDIPTLKERYELLIKARNFHYENFNKWMTYFYVMISALVLGLCNILSKPNVDIFNEQRNIVLVISFLGFIVSLAWHWSNKGYYYWNINFITLVNHYEKTLLKFEENERIYFVFANKEQQNNYTNPLKGANISTSKISIFLSYLITLFWGSLLTLIFLEKGFKYEWLYYLCTVLFPIILVFLLSSIIAKKYLFSYHNHFPDLKLEFTNWVAQNDPNLE</sequence>
<gene>
    <name evidence="2" type="ORF">H0H26_05910</name>
</gene>
<proteinExistence type="predicted"/>
<dbReference type="RefSeq" id="WP_063742369.1">
    <property type="nucleotide sequence ID" value="NZ_CP059075.1"/>
</dbReference>
<feature type="transmembrane region" description="Helical" evidence="1">
    <location>
        <begin position="47"/>
        <end position="67"/>
    </location>
</feature>
<feature type="transmembrane region" description="Helical" evidence="1">
    <location>
        <begin position="186"/>
        <end position="207"/>
    </location>
</feature>
<dbReference type="EMBL" id="CP059075">
    <property type="protein sequence ID" value="QRE05120.1"/>
    <property type="molecule type" value="Genomic_DNA"/>
</dbReference>
<dbReference type="Proteomes" id="UP000596329">
    <property type="component" value="Chromosome"/>
</dbReference>